<keyword evidence="6" id="KW-0539">Nucleus</keyword>
<sequence>MATQVQPLERLQQYIVKTKDTDYGLNNADVDEDYAARLSKTLQSLQNQVEQHGAALERLRAAACAVSVDEPSQDPRQRLLQLRIVTAAYRSLTPSEPPLPSPDSPLPALLALRRTLNMADQSKNAITEAQDHVSKSQVHLRQEEADLSDARSTTQALEGRIEKLRSENEEQLGKSTEELRKTMIQEQQQRHRHYTRGLGNLVKAFNKFVDEQLATMLAAEDLGGPVVGDLVEINEEMLKAGFNQQGKAKKTDADNARTEAKRKIRNDEIWGSGNGNEDQVNVRSEKEGARASFRSLTEDLLNAAAGDENSDSYIDISRESAAVRFLVRAKVAQFHPNDARKLRLVDFGREWDN</sequence>
<keyword evidence="7" id="KW-0137">Centromere</keyword>
<organism evidence="9 10">
    <name type="scientific">Imshaugia aleurites</name>
    <dbReference type="NCBI Taxonomy" id="172621"/>
    <lineage>
        <taxon>Eukaryota</taxon>
        <taxon>Fungi</taxon>
        <taxon>Dikarya</taxon>
        <taxon>Ascomycota</taxon>
        <taxon>Pezizomycotina</taxon>
        <taxon>Lecanoromycetes</taxon>
        <taxon>OSLEUM clade</taxon>
        <taxon>Lecanoromycetidae</taxon>
        <taxon>Lecanorales</taxon>
        <taxon>Lecanorineae</taxon>
        <taxon>Parmeliaceae</taxon>
        <taxon>Imshaugia</taxon>
    </lineage>
</organism>
<evidence type="ECO:0000313" key="9">
    <source>
        <dbReference type="EMBL" id="CAF9916661.1"/>
    </source>
</evidence>
<protein>
    <submittedName>
        <fullName evidence="9">Uncharacterized protein</fullName>
    </submittedName>
</protein>
<evidence type="ECO:0000256" key="7">
    <source>
        <dbReference type="ARBA" id="ARBA00023328"/>
    </source>
</evidence>
<keyword evidence="10" id="KW-1185">Reference proteome</keyword>
<feature type="coiled-coil region" evidence="8">
    <location>
        <begin position="140"/>
        <end position="174"/>
    </location>
</feature>
<evidence type="ECO:0000256" key="2">
    <source>
        <dbReference type="ARBA" id="ARBA00004584"/>
    </source>
</evidence>
<comment type="similarity">
    <text evidence="3">Belongs to the CENP-K/MCM22 family.</text>
</comment>
<dbReference type="Proteomes" id="UP000664534">
    <property type="component" value="Unassembled WGS sequence"/>
</dbReference>
<evidence type="ECO:0000256" key="3">
    <source>
        <dbReference type="ARBA" id="ARBA00005795"/>
    </source>
</evidence>
<keyword evidence="4" id="KW-0158">Chromosome</keyword>
<comment type="caution">
    <text evidence="9">The sequence shown here is derived from an EMBL/GenBank/DDBJ whole genome shotgun (WGS) entry which is preliminary data.</text>
</comment>
<dbReference type="GO" id="GO:0000775">
    <property type="term" value="C:chromosome, centromeric region"/>
    <property type="evidence" value="ECO:0007669"/>
    <property type="project" value="UniProtKB-SubCell"/>
</dbReference>
<evidence type="ECO:0000256" key="4">
    <source>
        <dbReference type="ARBA" id="ARBA00022454"/>
    </source>
</evidence>
<reference evidence="9" key="1">
    <citation type="submission" date="2021-03" db="EMBL/GenBank/DDBJ databases">
        <authorList>
            <person name="Tagirdzhanova G."/>
        </authorList>
    </citation>
    <scope>NUCLEOTIDE SEQUENCE</scope>
</reference>
<evidence type="ECO:0000256" key="1">
    <source>
        <dbReference type="ARBA" id="ARBA00004123"/>
    </source>
</evidence>
<evidence type="ECO:0000256" key="8">
    <source>
        <dbReference type="SAM" id="Coils"/>
    </source>
</evidence>
<proteinExistence type="inferred from homology"/>
<dbReference type="GO" id="GO:0000070">
    <property type="term" value="P:mitotic sister chromatid segregation"/>
    <property type="evidence" value="ECO:0007669"/>
    <property type="project" value="TreeGrafter"/>
</dbReference>
<evidence type="ECO:0000256" key="5">
    <source>
        <dbReference type="ARBA" id="ARBA00023054"/>
    </source>
</evidence>
<accession>A0A8H3EZX4</accession>
<dbReference type="GO" id="GO:0051382">
    <property type="term" value="P:kinetochore assembly"/>
    <property type="evidence" value="ECO:0007669"/>
    <property type="project" value="InterPro"/>
</dbReference>
<dbReference type="InterPro" id="IPR020993">
    <property type="entry name" value="Centromere_CenpK"/>
</dbReference>
<evidence type="ECO:0000256" key="6">
    <source>
        <dbReference type="ARBA" id="ARBA00023242"/>
    </source>
</evidence>
<dbReference type="OrthoDB" id="9445768at2759"/>
<dbReference type="GO" id="GO:0005634">
    <property type="term" value="C:nucleus"/>
    <property type="evidence" value="ECO:0007669"/>
    <property type="project" value="UniProtKB-SubCell"/>
</dbReference>
<dbReference type="EMBL" id="CAJPDT010000017">
    <property type="protein sequence ID" value="CAF9916661.1"/>
    <property type="molecule type" value="Genomic_DNA"/>
</dbReference>
<name>A0A8H3EZX4_9LECA</name>
<dbReference type="PANTHER" id="PTHR14401:SF6">
    <property type="entry name" value="CENTROMERE PROTEIN K"/>
    <property type="match status" value="1"/>
</dbReference>
<evidence type="ECO:0000313" key="10">
    <source>
        <dbReference type="Proteomes" id="UP000664534"/>
    </source>
</evidence>
<gene>
    <name evidence="9" type="ORF">IMSHALPRED_003259</name>
</gene>
<feature type="coiled-coil region" evidence="8">
    <location>
        <begin position="35"/>
        <end position="62"/>
    </location>
</feature>
<dbReference type="PANTHER" id="PTHR14401">
    <property type="entry name" value="CENTROMERE PROTEIN K"/>
    <property type="match status" value="1"/>
</dbReference>
<dbReference type="AlphaFoldDB" id="A0A8H3EZX4"/>
<keyword evidence="5 8" id="KW-0175">Coiled coil</keyword>
<comment type="subcellular location">
    <subcellularLocation>
        <location evidence="2">Chromosome</location>
        <location evidence="2">Centromere</location>
    </subcellularLocation>
    <subcellularLocation>
        <location evidence="1">Nucleus</location>
    </subcellularLocation>
</comment>